<comment type="subunit">
    <text evidence="11">Interacts with host IFNA1.</text>
</comment>
<evidence type="ECO:0000256" key="10">
    <source>
        <dbReference type="ARBA" id="ARBA00023319"/>
    </source>
</evidence>
<evidence type="ECO:0000259" key="16">
    <source>
        <dbReference type="PROSITE" id="PS50104"/>
    </source>
</evidence>
<dbReference type="GO" id="GO:0016787">
    <property type="term" value="F:hydrolase activity"/>
    <property type="evidence" value="ECO:0007669"/>
    <property type="project" value="UniProtKB-KW"/>
</dbReference>
<evidence type="ECO:0000256" key="6">
    <source>
        <dbReference type="ARBA" id="ARBA00023027"/>
    </source>
</evidence>
<keyword evidence="3" id="KW-1090">Inhibition of host innate immune response by virus</keyword>
<dbReference type="PROSITE" id="PS50104">
    <property type="entry name" value="TIR"/>
    <property type="match status" value="1"/>
</dbReference>
<accession>A0A7R9IHI7</accession>
<keyword evidence="5" id="KW-0899">Viral immunoevasion</keyword>
<dbReference type="InterPro" id="IPR003599">
    <property type="entry name" value="Ig_sub"/>
</dbReference>
<dbReference type="InterPro" id="IPR013783">
    <property type="entry name" value="Ig-like_fold"/>
</dbReference>
<dbReference type="InterPro" id="IPR015621">
    <property type="entry name" value="IL-1_rcpt_fam"/>
</dbReference>
<evidence type="ECO:0000256" key="5">
    <source>
        <dbReference type="ARBA" id="ARBA00022830"/>
    </source>
</evidence>
<keyword evidence="10" id="KW-0393">Immunoglobulin domain</keyword>
<feature type="domain" description="Ig-like" evidence="17">
    <location>
        <begin position="1"/>
        <end position="130"/>
    </location>
</feature>
<dbReference type="AlphaFoldDB" id="A0A7R9IHI7"/>
<dbReference type="GO" id="GO:0007165">
    <property type="term" value="P:signal transduction"/>
    <property type="evidence" value="ECO:0007669"/>
    <property type="project" value="InterPro"/>
</dbReference>
<keyword evidence="15" id="KW-0732">Signal</keyword>
<feature type="chain" id="PRO_5031430710" description="Soluble interferon alpha/beta receptor OPG204" evidence="15">
    <location>
        <begin position="25"/>
        <end position="693"/>
    </location>
</feature>
<comment type="function">
    <text evidence="13">Counteracts the antiviral effects of host IFN-alpha/beta and key IFN-inducible proteins involved in viral RNA degradation suxh as host OAS1. Acts as a soluble IFN-alpha receptor and thus inhibits the interaction between host IFN-alpha and its receptor.</text>
</comment>
<dbReference type="SUPFAM" id="SSF48726">
    <property type="entry name" value="Immunoglobulin"/>
    <property type="match status" value="2"/>
</dbReference>
<keyword evidence="2" id="KW-0244">Early protein</keyword>
<dbReference type="PANTHER" id="PTHR11890:SF44">
    <property type="entry name" value="X-LINKED INTERLEUKIN-1 RECEPTOR ACCESSORY PROTEIN-LIKE 2"/>
    <property type="match status" value="1"/>
</dbReference>
<protein>
    <recommendedName>
        <fullName evidence="12">Soluble interferon alpha/beta receptor OPG204</fullName>
    </recommendedName>
</protein>
<dbReference type="InterPro" id="IPR013151">
    <property type="entry name" value="Immunoglobulin_dom"/>
</dbReference>
<evidence type="ECO:0000256" key="12">
    <source>
        <dbReference type="ARBA" id="ARBA00041012"/>
    </source>
</evidence>
<dbReference type="InterPro" id="IPR035897">
    <property type="entry name" value="Toll_tir_struct_dom_sf"/>
</dbReference>
<dbReference type="Gene3D" id="3.40.50.10140">
    <property type="entry name" value="Toll/interleukin-1 receptor homology (TIR) domain"/>
    <property type="match status" value="1"/>
</dbReference>
<gene>
    <name evidence="18" type="ORF">TTEB3V08_LOCUS6491</name>
</gene>
<name>A0A7R9IHI7_9NEOP</name>
<dbReference type="GO" id="GO:0039502">
    <property type="term" value="P:symbiont-mediated suppression of host type I interferon-mediated signaling pathway"/>
    <property type="evidence" value="ECO:0007669"/>
    <property type="project" value="UniProtKB-KW"/>
</dbReference>
<dbReference type="EMBL" id="OE002318">
    <property type="protein sequence ID" value="CAD7458512.1"/>
    <property type="molecule type" value="Genomic_DNA"/>
</dbReference>
<organism evidence="18">
    <name type="scientific">Timema tahoe</name>
    <dbReference type="NCBI Taxonomy" id="61484"/>
    <lineage>
        <taxon>Eukaryota</taxon>
        <taxon>Metazoa</taxon>
        <taxon>Ecdysozoa</taxon>
        <taxon>Arthropoda</taxon>
        <taxon>Hexapoda</taxon>
        <taxon>Insecta</taxon>
        <taxon>Pterygota</taxon>
        <taxon>Neoptera</taxon>
        <taxon>Polyneoptera</taxon>
        <taxon>Phasmatodea</taxon>
        <taxon>Timematodea</taxon>
        <taxon>Timematoidea</taxon>
        <taxon>Timematidae</taxon>
        <taxon>Timema</taxon>
    </lineage>
</organism>
<keyword evidence="14" id="KW-0812">Transmembrane</keyword>
<evidence type="ECO:0000256" key="14">
    <source>
        <dbReference type="SAM" id="Phobius"/>
    </source>
</evidence>
<dbReference type="SUPFAM" id="SSF52200">
    <property type="entry name" value="Toll/Interleukin receptor TIR domain"/>
    <property type="match status" value="1"/>
</dbReference>
<dbReference type="InterPro" id="IPR007110">
    <property type="entry name" value="Ig-like_dom"/>
</dbReference>
<dbReference type="Gene3D" id="2.60.40.10">
    <property type="entry name" value="Immunoglobulins"/>
    <property type="match status" value="2"/>
</dbReference>
<evidence type="ECO:0000256" key="11">
    <source>
        <dbReference type="ARBA" id="ARBA00038761"/>
    </source>
</evidence>
<evidence type="ECO:0000256" key="13">
    <source>
        <dbReference type="ARBA" id="ARBA00045444"/>
    </source>
</evidence>
<sequence>MKTGSRILNVMTSVLVTCSVLIRADDETFCQENTLQRNRTGLQFTKDWSTIDYVLVERHKALHCCVEEYKTIKWYKDGHQIIYNFTNGTTFRLAKGSDNTSIFTDSAIKLDNGTYKCVASNGTLTLKHVVELFTDIEMNYEGPARWTGIPKDQYAQIGESASFFCEGFIGPGNDTNQYSQVIWMKKGEINFPEGFKEVNRDGNLFKGAYLHLNRVETEDYGEYTCQISNGNPPQLINTVMLIQGDDPHTKIRTTYKATLILLSVFSALTVLVALSTVKWHLEIRLFLKDRFGKLEKDGPFRPLCEGLKWRSMMKIECLAEKVQSCDGQWKRDRKQLVSNGDECVHSEIVSPVKTYLTIASRVRLKFSDSLPFLIFLVSFLFADFKSLLFIQIKLLPKLIEELNEGLENFNYCQDINVLHKFVHLVQSEKDISPKLCLSLSVFPTTNYTICALGHGLGWPYGKSGPVYSSRMFVPIPEHSLPGRFIVDEKEYDAFVCYDQDDTDFALGVLVPTLEREYHYHCFAYERDCNAGDIIPETYSTHVNISRRFIMVLSPSLARNKWCTYALYMAIEAMLNLHSKIICIILQDIVWTQDEISDDTTLQQVLRVVKKVRWTDDPVNTGSAPINITDSPVLQRAPSLTDSSSDMLKQTPLSPGSAKFWTSLRVLLPPRRPVQLRKSVPLTVIENSTASVLN</sequence>
<dbReference type="CDD" id="cd00096">
    <property type="entry name" value="Ig"/>
    <property type="match status" value="1"/>
</dbReference>
<keyword evidence="8" id="KW-0325">Glycoprotein</keyword>
<evidence type="ECO:0000256" key="2">
    <source>
        <dbReference type="ARBA" id="ARBA00022518"/>
    </source>
</evidence>
<feature type="domain" description="TIR" evidence="16">
    <location>
        <begin position="489"/>
        <end position="612"/>
    </location>
</feature>
<dbReference type="Pfam" id="PF01582">
    <property type="entry name" value="TIR"/>
    <property type="match status" value="1"/>
</dbReference>
<keyword evidence="9" id="KW-0922">Interferon antiviral system evasion</keyword>
<dbReference type="PANTHER" id="PTHR11890">
    <property type="entry name" value="INTERLEUKIN-1 RECEPTOR FAMILY MEMBER"/>
    <property type="match status" value="1"/>
</dbReference>
<dbReference type="PRINTS" id="PR01537">
    <property type="entry name" value="INTRLKN1R1F"/>
</dbReference>
<keyword evidence="7" id="KW-1015">Disulfide bond</keyword>
<keyword evidence="5" id="KW-0945">Host-virus interaction</keyword>
<dbReference type="InterPro" id="IPR000157">
    <property type="entry name" value="TIR_dom"/>
</dbReference>
<dbReference type="InterPro" id="IPR036179">
    <property type="entry name" value="Ig-like_dom_sf"/>
</dbReference>
<dbReference type="SMART" id="SM00408">
    <property type="entry name" value="IGc2"/>
    <property type="match status" value="2"/>
</dbReference>
<dbReference type="SMART" id="SM00255">
    <property type="entry name" value="TIR"/>
    <property type="match status" value="1"/>
</dbReference>
<feature type="transmembrane region" description="Helical" evidence="14">
    <location>
        <begin position="259"/>
        <end position="281"/>
    </location>
</feature>
<dbReference type="InterPro" id="IPR003598">
    <property type="entry name" value="Ig_sub2"/>
</dbReference>
<feature type="signal peptide" evidence="15">
    <location>
        <begin position="1"/>
        <end position="24"/>
    </location>
</feature>
<evidence type="ECO:0000259" key="17">
    <source>
        <dbReference type="PROSITE" id="PS50835"/>
    </source>
</evidence>
<keyword evidence="5" id="KW-1114">Inhibition of host interferon signaling pathway by virus</keyword>
<proteinExistence type="inferred from homology"/>
<keyword evidence="14" id="KW-1133">Transmembrane helix</keyword>
<evidence type="ECO:0000256" key="1">
    <source>
        <dbReference type="ARBA" id="ARBA00009752"/>
    </source>
</evidence>
<dbReference type="InterPro" id="IPR013098">
    <property type="entry name" value="Ig_I-set"/>
</dbReference>
<keyword evidence="4" id="KW-0378">Hydrolase</keyword>
<evidence type="ECO:0000256" key="7">
    <source>
        <dbReference type="ARBA" id="ARBA00023157"/>
    </source>
</evidence>
<evidence type="ECO:0000313" key="18">
    <source>
        <dbReference type="EMBL" id="CAD7458512.1"/>
    </source>
</evidence>
<keyword evidence="6" id="KW-0520">NAD</keyword>
<reference evidence="18" key="1">
    <citation type="submission" date="2020-11" db="EMBL/GenBank/DDBJ databases">
        <authorList>
            <person name="Tran Van P."/>
        </authorList>
    </citation>
    <scope>NUCLEOTIDE SEQUENCE</scope>
</reference>
<evidence type="ECO:0000256" key="8">
    <source>
        <dbReference type="ARBA" id="ARBA00023180"/>
    </source>
</evidence>
<dbReference type="Pfam" id="PF07679">
    <property type="entry name" value="I-set"/>
    <property type="match status" value="1"/>
</dbReference>
<dbReference type="PROSITE" id="PS50835">
    <property type="entry name" value="IG_LIKE"/>
    <property type="match status" value="2"/>
</dbReference>
<comment type="similarity">
    <text evidence="1">Belongs to the interleukin-1 receptor family.</text>
</comment>
<keyword evidence="14" id="KW-0472">Membrane</keyword>
<evidence type="ECO:0000256" key="15">
    <source>
        <dbReference type="SAM" id="SignalP"/>
    </source>
</evidence>
<evidence type="ECO:0000256" key="9">
    <source>
        <dbReference type="ARBA" id="ARBA00023258"/>
    </source>
</evidence>
<evidence type="ECO:0000256" key="3">
    <source>
        <dbReference type="ARBA" id="ARBA00022632"/>
    </source>
</evidence>
<feature type="domain" description="Ig-like" evidence="17">
    <location>
        <begin position="143"/>
        <end position="237"/>
    </location>
</feature>
<evidence type="ECO:0000256" key="4">
    <source>
        <dbReference type="ARBA" id="ARBA00022801"/>
    </source>
</evidence>
<dbReference type="SMART" id="SM00409">
    <property type="entry name" value="IG"/>
    <property type="match status" value="2"/>
</dbReference>
<dbReference type="Pfam" id="PF00047">
    <property type="entry name" value="ig"/>
    <property type="match status" value="1"/>
</dbReference>